<proteinExistence type="predicted"/>
<feature type="transmembrane region" description="Helical" evidence="7">
    <location>
        <begin position="34"/>
        <end position="57"/>
    </location>
</feature>
<organism evidence="8 9">
    <name type="scientific">Globodera rostochiensis</name>
    <name type="common">Golden nematode worm</name>
    <name type="synonym">Heterodera rostochiensis</name>
    <dbReference type="NCBI Taxonomy" id="31243"/>
    <lineage>
        <taxon>Eukaryota</taxon>
        <taxon>Metazoa</taxon>
        <taxon>Ecdysozoa</taxon>
        <taxon>Nematoda</taxon>
        <taxon>Chromadorea</taxon>
        <taxon>Rhabditida</taxon>
        <taxon>Tylenchina</taxon>
        <taxon>Tylenchomorpha</taxon>
        <taxon>Tylenchoidea</taxon>
        <taxon>Heteroderidae</taxon>
        <taxon>Heteroderinae</taxon>
        <taxon>Globodera</taxon>
    </lineage>
</organism>
<keyword evidence="5 7" id="KW-0472">Membrane</keyword>
<keyword evidence="8" id="KW-1185">Reference proteome</keyword>
<dbReference type="InterPro" id="IPR036259">
    <property type="entry name" value="MFS_trans_sf"/>
</dbReference>
<feature type="transmembrane region" description="Helical" evidence="7">
    <location>
        <begin position="295"/>
        <end position="315"/>
    </location>
</feature>
<evidence type="ECO:0000256" key="5">
    <source>
        <dbReference type="ARBA" id="ARBA00023136"/>
    </source>
</evidence>
<dbReference type="PANTHER" id="PTHR23510">
    <property type="entry name" value="INNER MEMBRANE TRANSPORT PROTEIN YAJR"/>
    <property type="match status" value="1"/>
</dbReference>
<evidence type="ECO:0000256" key="3">
    <source>
        <dbReference type="ARBA" id="ARBA00022692"/>
    </source>
</evidence>
<dbReference type="Gene3D" id="1.20.1250.20">
    <property type="entry name" value="MFS general substrate transporter like domains"/>
    <property type="match status" value="1"/>
</dbReference>
<evidence type="ECO:0000256" key="1">
    <source>
        <dbReference type="ARBA" id="ARBA00004127"/>
    </source>
</evidence>
<evidence type="ECO:0000256" key="6">
    <source>
        <dbReference type="SAM" id="MobiDB-lite"/>
    </source>
</evidence>
<name>A0A914HSK8_GLORO</name>
<evidence type="ECO:0000256" key="7">
    <source>
        <dbReference type="SAM" id="Phobius"/>
    </source>
</evidence>
<dbReference type="InterPro" id="IPR011701">
    <property type="entry name" value="MFS"/>
</dbReference>
<dbReference type="AlphaFoldDB" id="A0A914HSK8"/>
<feature type="region of interest" description="Disordered" evidence="6">
    <location>
        <begin position="1"/>
        <end position="26"/>
    </location>
</feature>
<dbReference type="GO" id="GO:0012505">
    <property type="term" value="C:endomembrane system"/>
    <property type="evidence" value="ECO:0007669"/>
    <property type="project" value="UniProtKB-SubCell"/>
</dbReference>
<protein>
    <submittedName>
        <fullName evidence="9">Major facilitator superfamily (MFS) profile domain-containing protein</fullName>
    </submittedName>
</protein>
<feature type="transmembrane region" description="Helical" evidence="7">
    <location>
        <begin position="202"/>
        <end position="220"/>
    </location>
</feature>
<evidence type="ECO:0000313" key="9">
    <source>
        <dbReference type="WBParaSite" id="Gr19_v10_g4092.t2"/>
    </source>
</evidence>
<keyword evidence="4 7" id="KW-1133">Transmembrane helix</keyword>
<comment type="subcellular location">
    <subcellularLocation>
        <location evidence="1">Endomembrane system</location>
        <topology evidence="1">Multi-pass membrane protein</topology>
    </subcellularLocation>
</comment>
<feature type="transmembrane region" description="Helical" evidence="7">
    <location>
        <begin position="131"/>
        <end position="154"/>
    </location>
</feature>
<dbReference type="WBParaSite" id="Gr19_v10_g4092.t2">
    <property type="protein sequence ID" value="Gr19_v10_g4092.t2"/>
    <property type="gene ID" value="Gr19_v10_g4092"/>
</dbReference>
<dbReference type="Proteomes" id="UP000887572">
    <property type="component" value="Unplaced"/>
</dbReference>
<feature type="transmembrane region" description="Helical" evidence="7">
    <location>
        <begin position="322"/>
        <end position="344"/>
    </location>
</feature>
<feature type="transmembrane region" description="Helical" evidence="7">
    <location>
        <begin position="380"/>
        <end position="399"/>
    </location>
</feature>
<feature type="transmembrane region" description="Helical" evidence="7">
    <location>
        <begin position="448"/>
        <end position="470"/>
    </location>
</feature>
<feature type="transmembrane region" description="Helical" evidence="7">
    <location>
        <begin position="420"/>
        <end position="442"/>
    </location>
</feature>
<dbReference type="GO" id="GO:0005765">
    <property type="term" value="C:lysosomal membrane"/>
    <property type="evidence" value="ECO:0007669"/>
    <property type="project" value="TreeGrafter"/>
</dbReference>
<feature type="transmembrane region" description="Helical" evidence="7">
    <location>
        <begin position="166"/>
        <end position="190"/>
    </location>
</feature>
<evidence type="ECO:0000313" key="8">
    <source>
        <dbReference type="Proteomes" id="UP000887572"/>
    </source>
</evidence>
<dbReference type="SUPFAM" id="SSF103473">
    <property type="entry name" value="MFS general substrate transporter"/>
    <property type="match status" value="1"/>
</dbReference>
<dbReference type="CDD" id="cd17326">
    <property type="entry name" value="MFS_MFSD8"/>
    <property type="match status" value="1"/>
</dbReference>
<dbReference type="Pfam" id="PF07690">
    <property type="entry name" value="MFS_1"/>
    <property type="match status" value="2"/>
</dbReference>
<accession>A0A914HSK8</accession>
<keyword evidence="3 7" id="KW-0812">Transmembrane</keyword>
<dbReference type="PANTHER" id="PTHR23510:SF3">
    <property type="entry name" value="MAJOR FACILITATOR SUPERFAMILY DOMAIN-CONTAINING PROTEIN 8"/>
    <property type="match status" value="1"/>
</dbReference>
<feature type="transmembrane region" description="Helical" evidence="7">
    <location>
        <begin position="263"/>
        <end position="283"/>
    </location>
</feature>
<evidence type="ECO:0000256" key="2">
    <source>
        <dbReference type="ARBA" id="ARBA00022448"/>
    </source>
</evidence>
<sequence length="581" mass="64487">MNRVGSIANENPPRVDGPTPPGGQQQQRTEWSSILLASWMAFISSVHFSLYFTSLWPYMKSLDHSASEAMFGVVVAAFSFTKILAAPALGIWSHRIERIRPPLLLCNFLMLTGNVFYFIVEVFPTSIVQDYVLICSRFITGAGTAQIALLRAHASAASTVEDRSRAIAFVTGGNAIGLSLGPAFQIAFSWLGFPGLTMFGPLHLSMFNCPALFAALLSILNRKRKDKKASSTDQTAQLTQIKLAPPDRIALCLCYVLRFTQQFVYTNIETIGTVFAMLMFMWSPQEVVFYESLAHIARGLLALLVYVLYIVFDLGKILNDRIICILSLVGLLLFHLVTFSWPFLPDNVSQIVDPRNGTAVLGCDRNQHPWCEGLKQVNVYVYYSLMIFAVGIAFPCINASMSTIFSKAVGPRLQAKQQSMLMLCGGLGRLLGPLMIGLLFTYYGPRAIWELECAVIILTVVLWTAFYGRLVPLESVFQNKCGSPIQMFLTSSQQAVVVLKWALEAILITKVELDVSTDIDNNVTKLYCFILFAVKFVNKSIKITGNVENPGLNYQSEKLDYLDNNAIPRHLDAFSARPIVG</sequence>
<dbReference type="GO" id="GO:0022857">
    <property type="term" value="F:transmembrane transporter activity"/>
    <property type="evidence" value="ECO:0007669"/>
    <property type="project" value="InterPro"/>
</dbReference>
<feature type="transmembrane region" description="Helical" evidence="7">
    <location>
        <begin position="69"/>
        <end position="91"/>
    </location>
</feature>
<reference evidence="9" key="1">
    <citation type="submission" date="2022-11" db="UniProtKB">
        <authorList>
            <consortium name="WormBaseParasite"/>
        </authorList>
    </citation>
    <scope>IDENTIFICATION</scope>
</reference>
<evidence type="ECO:0000256" key="4">
    <source>
        <dbReference type="ARBA" id="ARBA00022989"/>
    </source>
</evidence>
<keyword evidence="2" id="KW-0813">Transport</keyword>
<dbReference type="InterPro" id="IPR051068">
    <property type="entry name" value="MFS_Domain-Containing_Protein"/>
</dbReference>
<feature type="transmembrane region" description="Helical" evidence="7">
    <location>
        <begin position="103"/>
        <end position="119"/>
    </location>
</feature>